<proteinExistence type="predicted"/>
<evidence type="ECO:0000313" key="4">
    <source>
        <dbReference type="Proteomes" id="UP000252040"/>
    </source>
</evidence>
<dbReference type="GO" id="GO:0031530">
    <property type="term" value="F:gonadotropin-releasing hormone receptor binding"/>
    <property type="evidence" value="ECO:0007669"/>
    <property type="project" value="TreeGrafter"/>
</dbReference>
<keyword evidence="4" id="KW-1185">Reference proteome</keyword>
<dbReference type="InterPro" id="IPR019792">
    <property type="entry name" value="Gonadoliberin"/>
</dbReference>
<dbReference type="KEGG" id="nasi:112398467"/>
<dbReference type="PANTHER" id="PTHR10522:SF6">
    <property type="entry name" value="PROGONADOLIBERIN-2"/>
    <property type="match status" value="1"/>
</dbReference>
<dbReference type="GO" id="GO:0005183">
    <property type="term" value="F:gonadotropin hormone-releasing hormone activity"/>
    <property type="evidence" value="ECO:0007669"/>
    <property type="project" value="TreeGrafter"/>
</dbReference>
<dbReference type="GO" id="GO:0005615">
    <property type="term" value="C:extracellular space"/>
    <property type="evidence" value="ECO:0007669"/>
    <property type="project" value="TreeGrafter"/>
</dbReference>
<evidence type="ECO:0000256" key="1">
    <source>
        <dbReference type="ARBA" id="ARBA00022729"/>
    </source>
</evidence>
<gene>
    <name evidence="5" type="primary">GNRH2</name>
</gene>
<evidence type="ECO:0000313" key="5">
    <source>
        <dbReference type="RefSeq" id="XP_024598809.1"/>
    </source>
</evidence>
<evidence type="ECO:0000256" key="2">
    <source>
        <dbReference type="SAM" id="MobiDB-lite"/>
    </source>
</evidence>
<sequence length="127" mass="13821">MASFGLGLLVLLLTTHPEPSKAQHCSHSWHPEGKQASSSLHDPQHTPGPPAHSPGQIVPNLPSNVLAPPEDSVPWESRTMAWWLLHRKQHLVQTLLYGPDNQVVIDTCPGNDSVIAELPKANSGRQV</sequence>
<feature type="region of interest" description="Disordered" evidence="2">
    <location>
        <begin position="20"/>
        <end position="72"/>
    </location>
</feature>
<dbReference type="STRING" id="1706337.A0A341B9F8"/>
<accession>A0A341B9F8</accession>
<name>A0A341B9F8_NEOAA</name>
<dbReference type="PANTHER" id="PTHR10522">
    <property type="entry name" value="GONADOLIBERIN"/>
    <property type="match status" value="1"/>
</dbReference>
<dbReference type="GeneID" id="112398467"/>
<dbReference type="RefSeq" id="XP_024598809.1">
    <property type="nucleotide sequence ID" value="XM_024743041.1"/>
</dbReference>
<dbReference type="CTD" id="2797"/>
<organism evidence="4 5">
    <name type="scientific">Neophocaena asiaeorientalis asiaeorientalis</name>
    <name type="common">Yangtze finless porpoise</name>
    <name type="synonym">Neophocaena phocaenoides subsp. asiaeorientalis</name>
    <dbReference type="NCBI Taxonomy" id="1706337"/>
    <lineage>
        <taxon>Eukaryota</taxon>
        <taxon>Metazoa</taxon>
        <taxon>Chordata</taxon>
        <taxon>Craniata</taxon>
        <taxon>Vertebrata</taxon>
        <taxon>Euteleostomi</taxon>
        <taxon>Mammalia</taxon>
        <taxon>Eutheria</taxon>
        <taxon>Laurasiatheria</taxon>
        <taxon>Artiodactyla</taxon>
        <taxon>Whippomorpha</taxon>
        <taxon>Cetacea</taxon>
        <taxon>Odontoceti</taxon>
        <taxon>Phocoenidae</taxon>
        <taxon>Neophocaena</taxon>
    </lineage>
</organism>
<feature type="chain" id="PRO_5016312903" evidence="3">
    <location>
        <begin position="23"/>
        <end position="127"/>
    </location>
</feature>
<dbReference type="AlphaFoldDB" id="A0A341B9F8"/>
<dbReference type="Proteomes" id="UP000252040">
    <property type="component" value="Unplaced"/>
</dbReference>
<reference evidence="5" key="1">
    <citation type="submission" date="2025-08" db="UniProtKB">
        <authorList>
            <consortium name="RefSeq"/>
        </authorList>
    </citation>
    <scope>IDENTIFICATION</scope>
    <source>
        <tissue evidence="5">Meat</tissue>
    </source>
</reference>
<dbReference type="InParanoid" id="A0A341B9F8"/>
<protein>
    <submittedName>
        <fullName evidence="5">Progonadoliberin-2</fullName>
    </submittedName>
</protein>
<feature type="signal peptide" evidence="3">
    <location>
        <begin position="1"/>
        <end position="22"/>
    </location>
</feature>
<evidence type="ECO:0000256" key="3">
    <source>
        <dbReference type="SAM" id="SignalP"/>
    </source>
</evidence>
<keyword evidence="1 3" id="KW-0732">Signal</keyword>